<accession>A0A395IGK9</accession>
<dbReference type="PROSITE" id="PS50297">
    <property type="entry name" value="ANK_REP_REGION"/>
    <property type="match status" value="10"/>
</dbReference>
<feature type="repeat" description="ANK" evidence="3">
    <location>
        <begin position="997"/>
        <end position="1029"/>
    </location>
</feature>
<dbReference type="Pfam" id="PF00023">
    <property type="entry name" value="Ank"/>
    <property type="match status" value="1"/>
</dbReference>
<feature type="repeat" description="ANK" evidence="3">
    <location>
        <begin position="1225"/>
        <end position="1257"/>
    </location>
</feature>
<evidence type="ECO:0000256" key="4">
    <source>
        <dbReference type="SAM" id="MobiDB-lite"/>
    </source>
</evidence>
<dbReference type="SMART" id="SM00248">
    <property type="entry name" value="ANK"/>
    <property type="match status" value="18"/>
</dbReference>
<evidence type="ECO:0000256" key="6">
    <source>
        <dbReference type="SAM" id="SignalP"/>
    </source>
</evidence>
<dbReference type="PRINTS" id="PR01415">
    <property type="entry name" value="ANKYRIN"/>
</dbReference>
<keyword evidence="8" id="KW-1185">Reference proteome</keyword>
<sequence length="1555" mass="173686">MQFFIFLLLFLSSGVDADGTDVTNNLFSDLGPLLALFGDTFAQQFLRESFTWLNHIIFAMAPLGILTAIIGAIRVAGPGYLRAVIGRARENRASAELDFMSSTSHEVSELWNGDGIVRTMGKGKVKQIIFLKGCEQSEDLGLYTLHLAERDGLMEYERIILQVGVIIFSAFVAYNSRFGDIVGGRPSAYAFPILASGTAVLVFGMGICALVIGESTNEDIWKLKEHKDHTTEDAQGNHESASHIPKDVEAGGAQGILRSTNLYRNDFLKEGKEFVLTSCRSKDPVSGDSSDSIPRTRLDKFPQQESRSSSFTPPLSKSPQSDKSALSWLSTLCIIGTSTGVVGFVLQFEGFRGISWACSIAQLAAILIMTIVRAIIRRGMLDSPVAEKIQDGYEIDWLALRFGNKPDFLLNLSDRKSKDAVCFMRYTDKVYTTFTHIPIEKFQAQHIFSTFMWAIADLVRIASSGDKLSSQIDPPPEEEKLELDGPKPKWNILRLTHNTIKSMVKTVEATGLGSSEDAYLLIIPPLSYFYKLPNACVADLVRKKAQENKLEYRDTACARYKKLLAMCEIYSLDSMFVYSVVSTVVSFLVTTTSTSAPAQYLSYDNKQTSQRSRKDLINTLRKDYAQFLLVLKQVYVKQDRVKRFDKALPLDDDKVSKQKQKIKLEEGYTSLHLKIINKDKVDVSNLDSFKDCFRVQDILGWTPLHYAVIYSSEFALALLKNTPALANKIDLADRTPLHYAVMKQHEEGQIVAEEVIEELSNNTKPLPGREGKFPLHWAVKTCNMGAAKLLLKIKSHRDTISSKDCWDMTPLHFAALNGNLAIMRYLLEGINHTPSVLNTTDCFDRTVLHAVVMRIGSEEFLNGSIIVKELLEKGADVQRKDKDGKKALDLAAELELKFDLETEHAMRQDLVTTDNSIETKGFTDVSEMTKQQGVLNAKRKATIQIVEKLLKANPDKYIDLKNLFGRTALLLAVEKGHLDVVTKLLNHGASPDAKDLDGHTALMLATSQGTKAIVQKLMDAKAKRNIKDNNERPTFIAVKHGRYDIMKLFLEDGADPNEVNDNGDSILKNDSTQIVEQILKNETFVDAQTRSKSTALFEAVAQGHEKIVQLLLDARANVNIANDAKETPLFLAVRNSQYDILKMLLEKKPNVNLANEKHETPLSLALTYRNESVARSLLEAGANVNEMNSKGETPLLLAVDDENESMVSLLLETHWKANVDIMNYQKDTPLALAVRKRNQALTEIILQANADVNIANDSGQIPLTAAVRLENITLVKLLLKAGANVNEEDSEGETPLFRAVFAENSEIVSLLLEHNTGTKSYLTYGRTLLQEAVWWGTEEIMDSLLYHKANISERDMQGRDGRNIFHHAAVSGDTEMISYLLELPYIMSQYHKPDNNDWTPLHWAAQDGDFEVVQRLIDAGAGSVAKSKESIKRWTPQQIANYNDQWRIVDLLEPFSIPDEDLPEADLRYSISFDKTHRNHNFETSGRLNAESSNDPNSTIGNSKQEDADQVPTHNEATNAITTGNDTITPEDPVKEGMHHEGFIQEDITQKEATK</sequence>
<dbReference type="PANTHER" id="PTHR24198:SF165">
    <property type="entry name" value="ANKYRIN REPEAT-CONTAINING PROTEIN-RELATED"/>
    <property type="match status" value="1"/>
</dbReference>
<feature type="chain" id="PRO_5017264469" evidence="6">
    <location>
        <begin position="18"/>
        <end position="1555"/>
    </location>
</feature>
<keyword evidence="5" id="KW-0472">Membrane</keyword>
<keyword evidence="2 3" id="KW-0040">ANK repeat</keyword>
<keyword evidence="6" id="KW-0732">Signal</keyword>
<feature type="repeat" description="ANK" evidence="3">
    <location>
        <begin position="1157"/>
        <end position="1189"/>
    </location>
</feature>
<feature type="repeat" description="ANK" evidence="3">
    <location>
        <begin position="1396"/>
        <end position="1428"/>
    </location>
</feature>
<dbReference type="PANTHER" id="PTHR24198">
    <property type="entry name" value="ANKYRIN REPEAT AND PROTEIN KINASE DOMAIN-CONTAINING PROTEIN"/>
    <property type="match status" value="1"/>
</dbReference>
<feature type="repeat" description="ANK" evidence="3">
    <location>
        <begin position="1124"/>
        <end position="1156"/>
    </location>
</feature>
<reference evidence="7 8" key="1">
    <citation type="submission" date="2018-06" db="EMBL/GenBank/DDBJ databases">
        <title>Genome Sequence of the Brown Rot Fungal Pathogen Monilinia fructigena.</title>
        <authorList>
            <person name="Landi L."/>
            <person name="De Miccolis Angelini R.M."/>
            <person name="Pollastro S."/>
            <person name="Abate D."/>
            <person name="Faretra F."/>
            <person name="Romanazzi G."/>
        </authorList>
    </citation>
    <scope>NUCLEOTIDE SEQUENCE [LARGE SCALE GENOMIC DNA]</scope>
    <source>
        <strain evidence="7 8">Mfrg269</strain>
    </source>
</reference>
<evidence type="ECO:0000313" key="8">
    <source>
        <dbReference type="Proteomes" id="UP000249056"/>
    </source>
</evidence>
<evidence type="ECO:0000256" key="1">
    <source>
        <dbReference type="ARBA" id="ARBA00022737"/>
    </source>
</evidence>
<dbReference type="InterPro" id="IPR036770">
    <property type="entry name" value="Ankyrin_rpt-contain_sf"/>
</dbReference>
<feature type="transmembrane region" description="Helical" evidence="5">
    <location>
        <begin position="354"/>
        <end position="376"/>
    </location>
</feature>
<feature type="signal peptide" evidence="6">
    <location>
        <begin position="1"/>
        <end position="17"/>
    </location>
</feature>
<feature type="compositionally biased region" description="Polar residues" evidence="4">
    <location>
        <begin position="1483"/>
        <end position="1503"/>
    </location>
</feature>
<dbReference type="Proteomes" id="UP000249056">
    <property type="component" value="Unassembled WGS sequence"/>
</dbReference>
<feature type="compositionally biased region" description="Polar residues" evidence="4">
    <location>
        <begin position="1512"/>
        <end position="1528"/>
    </location>
</feature>
<dbReference type="OrthoDB" id="341259at2759"/>
<feature type="repeat" description="ANK" evidence="3">
    <location>
        <begin position="1258"/>
        <end position="1290"/>
    </location>
</feature>
<feature type="transmembrane region" description="Helical" evidence="5">
    <location>
        <begin position="325"/>
        <end position="348"/>
    </location>
</feature>
<dbReference type="InterPro" id="IPR002110">
    <property type="entry name" value="Ankyrin_rpt"/>
</dbReference>
<dbReference type="SUPFAM" id="SSF48403">
    <property type="entry name" value="Ankyrin repeat"/>
    <property type="match status" value="2"/>
</dbReference>
<feature type="repeat" description="ANK" evidence="3">
    <location>
        <begin position="964"/>
        <end position="996"/>
    </location>
</feature>
<dbReference type="PROSITE" id="PS50088">
    <property type="entry name" value="ANK_REPEAT"/>
    <property type="match status" value="10"/>
</dbReference>
<protein>
    <submittedName>
        <fullName evidence="7">Uncharacterized protein</fullName>
    </submittedName>
</protein>
<feature type="transmembrane region" description="Helical" evidence="5">
    <location>
        <begin position="188"/>
        <end position="212"/>
    </location>
</feature>
<dbReference type="EMBL" id="QKRW01000053">
    <property type="protein sequence ID" value="RAL59452.1"/>
    <property type="molecule type" value="Genomic_DNA"/>
</dbReference>
<feature type="region of interest" description="Disordered" evidence="4">
    <location>
        <begin position="280"/>
        <end position="321"/>
    </location>
</feature>
<feature type="transmembrane region" description="Helical" evidence="5">
    <location>
        <begin position="56"/>
        <end position="77"/>
    </location>
</feature>
<dbReference type="Pfam" id="PF12796">
    <property type="entry name" value="Ank_2"/>
    <property type="match status" value="7"/>
</dbReference>
<feature type="repeat" description="ANK" evidence="3">
    <location>
        <begin position="1091"/>
        <end position="1123"/>
    </location>
</feature>
<feature type="transmembrane region" description="Helical" evidence="5">
    <location>
        <begin position="159"/>
        <end position="176"/>
    </location>
</feature>
<evidence type="ECO:0000256" key="2">
    <source>
        <dbReference type="ARBA" id="ARBA00023043"/>
    </source>
</evidence>
<keyword evidence="5" id="KW-0812">Transmembrane</keyword>
<feature type="compositionally biased region" description="Polar residues" evidence="4">
    <location>
        <begin position="303"/>
        <end position="321"/>
    </location>
</feature>
<dbReference type="Gene3D" id="1.25.40.20">
    <property type="entry name" value="Ankyrin repeat-containing domain"/>
    <property type="match status" value="4"/>
</dbReference>
<feature type="region of interest" description="Disordered" evidence="4">
    <location>
        <begin position="1483"/>
        <end position="1555"/>
    </location>
</feature>
<name>A0A395IGK9_9HELO</name>
<feature type="compositionally biased region" description="Basic and acidic residues" evidence="4">
    <location>
        <begin position="1532"/>
        <end position="1555"/>
    </location>
</feature>
<feature type="transmembrane region" description="Helical" evidence="5">
    <location>
        <begin position="569"/>
        <end position="589"/>
    </location>
</feature>
<keyword evidence="5" id="KW-1133">Transmembrane helix</keyword>
<feature type="repeat" description="ANK" evidence="3">
    <location>
        <begin position="1029"/>
        <end position="1061"/>
    </location>
</feature>
<feature type="repeat" description="ANK" evidence="3">
    <location>
        <begin position="806"/>
        <end position="828"/>
    </location>
</feature>
<organism evidence="7 8">
    <name type="scientific">Monilinia fructigena</name>
    <dbReference type="NCBI Taxonomy" id="38457"/>
    <lineage>
        <taxon>Eukaryota</taxon>
        <taxon>Fungi</taxon>
        <taxon>Dikarya</taxon>
        <taxon>Ascomycota</taxon>
        <taxon>Pezizomycotina</taxon>
        <taxon>Leotiomycetes</taxon>
        <taxon>Helotiales</taxon>
        <taxon>Sclerotiniaceae</taxon>
        <taxon>Monilinia</taxon>
    </lineage>
</organism>
<evidence type="ECO:0000256" key="3">
    <source>
        <dbReference type="PROSITE-ProRule" id="PRU00023"/>
    </source>
</evidence>
<evidence type="ECO:0000313" key="7">
    <source>
        <dbReference type="EMBL" id="RAL59452.1"/>
    </source>
</evidence>
<keyword evidence="1" id="KW-0677">Repeat</keyword>
<evidence type="ECO:0000256" key="5">
    <source>
        <dbReference type="SAM" id="Phobius"/>
    </source>
</evidence>
<proteinExistence type="predicted"/>
<comment type="caution">
    <text evidence="7">The sequence shown here is derived from an EMBL/GenBank/DDBJ whole genome shotgun (WGS) entry which is preliminary data.</text>
</comment>
<gene>
    <name evidence="7" type="ORF">DID88_006825</name>
</gene>